<reference evidence="1 2" key="1">
    <citation type="journal article" date="2016" name="Mol. Biol. Evol.">
        <title>Comparative Genomics of Early-Diverging Mushroom-Forming Fungi Provides Insights into the Origins of Lignocellulose Decay Capabilities.</title>
        <authorList>
            <person name="Nagy L.G."/>
            <person name="Riley R."/>
            <person name="Tritt A."/>
            <person name="Adam C."/>
            <person name="Daum C."/>
            <person name="Floudas D."/>
            <person name="Sun H."/>
            <person name="Yadav J.S."/>
            <person name="Pangilinan J."/>
            <person name="Larsson K.H."/>
            <person name="Matsuura K."/>
            <person name="Barry K."/>
            <person name="Labutti K."/>
            <person name="Kuo R."/>
            <person name="Ohm R.A."/>
            <person name="Bhattacharya S.S."/>
            <person name="Shirouzu T."/>
            <person name="Yoshinaga Y."/>
            <person name="Martin F.M."/>
            <person name="Grigoriev I.V."/>
            <person name="Hibbett D.S."/>
        </authorList>
    </citation>
    <scope>NUCLEOTIDE SEQUENCE [LARGE SCALE GENOMIC DNA]</scope>
    <source>
        <strain evidence="1 2">HHB12029</strain>
    </source>
</reference>
<proteinExistence type="predicted"/>
<evidence type="ECO:0000313" key="2">
    <source>
        <dbReference type="Proteomes" id="UP000077266"/>
    </source>
</evidence>
<gene>
    <name evidence="1" type="ORF">EXIGLDRAFT_730846</name>
</gene>
<dbReference type="Proteomes" id="UP000077266">
    <property type="component" value="Unassembled WGS sequence"/>
</dbReference>
<keyword evidence="2" id="KW-1185">Reference proteome</keyword>
<evidence type="ECO:0008006" key="3">
    <source>
        <dbReference type="Google" id="ProtNLM"/>
    </source>
</evidence>
<sequence length="477" mass="53754">MMDSPFQTLLNDLLSVIFRYAAEYTVDKVPLSCVCAHWRACALADAGWWADLYSAPDRNISLSLFELSLSRSKDAPLSIGLRSGDLGCLLLLAPHAQRIRRLALWSPLVGPPPLLAFLRPGSDLPLLENIMVMNNNKLIHTPSLGINAPKLDTLFLKGVVVHDWESMELPALRNFIYMPSIDQGSGVPVARILARLLTRYPLLTDIVIQAPSLQIEFGGALAEISDEFNYPLEVLDLWLCCSGCTMRTLRPFSRVLTRLRRLFVVATNLPPGSSLMLHDESAAQRRTLVMTLLSGGHSYTEMVIASDTRSTGIQLTNRDGSRSVTFKVAQVLVLLDWTVEWRSLQLEKLTLPIGFWNKFTVMAKRHPIMESVLHLSVYADTWADLSSSLLVLECSSIRSFEISFRHDDDDDDDDDLRMVFRLQPILNVLNNISFLSQSVQLLLPPSDSQEMDEMLETRLLRALHEKGEKRWTVVWKV</sequence>
<dbReference type="OrthoDB" id="3217549at2759"/>
<protein>
    <recommendedName>
        <fullName evidence="3">F-box domain-containing protein</fullName>
    </recommendedName>
</protein>
<name>A0A165C0J2_EXIGL</name>
<accession>A0A165C0J2</accession>
<dbReference type="InParanoid" id="A0A165C0J2"/>
<dbReference type="EMBL" id="KV426380">
    <property type="protein sequence ID" value="KZV81590.1"/>
    <property type="molecule type" value="Genomic_DNA"/>
</dbReference>
<dbReference type="AlphaFoldDB" id="A0A165C0J2"/>
<organism evidence="1 2">
    <name type="scientific">Exidia glandulosa HHB12029</name>
    <dbReference type="NCBI Taxonomy" id="1314781"/>
    <lineage>
        <taxon>Eukaryota</taxon>
        <taxon>Fungi</taxon>
        <taxon>Dikarya</taxon>
        <taxon>Basidiomycota</taxon>
        <taxon>Agaricomycotina</taxon>
        <taxon>Agaricomycetes</taxon>
        <taxon>Auriculariales</taxon>
        <taxon>Exidiaceae</taxon>
        <taxon>Exidia</taxon>
    </lineage>
</organism>
<evidence type="ECO:0000313" key="1">
    <source>
        <dbReference type="EMBL" id="KZV81590.1"/>
    </source>
</evidence>